<feature type="transmembrane region" description="Helical" evidence="1">
    <location>
        <begin position="306"/>
        <end position="326"/>
    </location>
</feature>
<feature type="transmembrane region" description="Helical" evidence="1">
    <location>
        <begin position="198"/>
        <end position="218"/>
    </location>
</feature>
<protein>
    <submittedName>
        <fullName evidence="2">Uncharacterized protein</fullName>
    </submittedName>
</protein>
<evidence type="ECO:0000313" key="2">
    <source>
        <dbReference type="EMBL" id="KAF1955290.1"/>
    </source>
</evidence>
<reference evidence="2" key="1">
    <citation type="journal article" date="2020" name="Stud. Mycol.">
        <title>101 Dothideomycetes genomes: a test case for predicting lifestyles and emergence of pathogens.</title>
        <authorList>
            <person name="Haridas S."/>
            <person name="Albert R."/>
            <person name="Binder M."/>
            <person name="Bloem J."/>
            <person name="Labutti K."/>
            <person name="Salamov A."/>
            <person name="Andreopoulos B."/>
            <person name="Baker S."/>
            <person name="Barry K."/>
            <person name="Bills G."/>
            <person name="Bluhm B."/>
            <person name="Cannon C."/>
            <person name="Castanera R."/>
            <person name="Culley D."/>
            <person name="Daum C."/>
            <person name="Ezra D."/>
            <person name="Gonzalez J."/>
            <person name="Henrissat B."/>
            <person name="Kuo A."/>
            <person name="Liang C."/>
            <person name="Lipzen A."/>
            <person name="Lutzoni F."/>
            <person name="Magnuson J."/>
            <person name="Mondo S."/>
            <person name="Nolan M."/>
            <person name="Ohm R."/>
            <person name="Pangilinan J."/>
            <person name="Park H.-J."/>
            <person name="Ramirez L."/>
            <person name="Alfaro M."/>
            <person name="Sun H."/>
            <person name="Tritt A."/>
            <person name="Yoshinaga Y."/>
            <person name="Zwiers L.-H."/>
            <person name="Turgeon B."/>
            <person name="Goodwin S."/>
            <person name="Spatafora J."/>
            <person name="Crous P."/>
            <person name="Grigoriev I."/>
        </authorList>
    </citation>
    <scope>NUCLEOTIDE SEQUENCE</scope>
    <source>
        <strain evidence="2">CBS 675.92</strain>
    </source>
</reference>
<evidence type="ECO:0000256" key="1">
    <source>
        <dbReference type="SAM" id="Phobius"/>
    </source>
</evidence>
<keyword evidence="1" id="KW-0472">Membrane</keyword>
<sequence length="328" mass="37274">FAGKEFSNNLLSDLAPLLTLFGEQVTKHFLSMSLGWFDHFLLAVGPLGIITILVSAIRVGGSRRLKAVVGRSRESRAKVEAELMTSTSDEVCELWDGREIVRVVGVADSKDFLVHLQQKQAGIPPRRKQWTFPTFGYYNHRDGPPNLSLNLLASTPGRSEKFLWVCFSIAAQYSTLILPAHWIYQFNWRNDGDLGQSYAYPLYSVGCIFVFFGVIYYSRIIEAQSLKMKIIDLPVNRNHARFFTIQRAVRVGDQQYDSYLLIHDNNKARGLRTSRPTTQNLRAAIATLVTLAGFMCQFVGLRTMHWSTTLLTLYITIIMTGVRVWARR</sequence>
<proteinExistence type="predicted"/>
<dbReference type="Proteomes" id="UP000800035">
    <property type="component" value="Unassembled WGS sequence"/>
</dbReference>
<feature type="non-terminal residue" evidence="2">
    <location>
        <position position="1"/>
    </location>
</feature>
<keyword evidence="1" id="KW-0812">Transmembrane</keyword>
<dbReference type="OrthoDB" id="194358at2759"/>
<dbReference type="AlphaFoldDB" id="A0A6A5TTF5"/>
<feature type="transmembrane region" description="Helical" evidence="1">
    <location>
        <begin position="40"/>
        <end position="61"/>
    </location>
</feature>
<organism evidence="2 3">
    <name type="scientific">Byssothecium circinans</name>
    <dbReference type="NCBI Taxonomy" id="147558"/>
    <lineage>
        <taxon>Eukaryota</taxon>
        <taxon>Fungi</taxon>
        <taxon>Dikarya</taxon>
        <taxon>Ascomycota</taxon>
        <taxon>Pezizomycotina</taxon>
        <taxon>Dothideomycetes</taxon>
        <taxon>Pleosporomycetidae</taxon>
        <taxon>Pleosporales</taxon>
        <taxon>Massarineae</taxon>
        <taxon>Massarinaceae</taxon>
        <taxon>Byssothecium</taxon>
    </lineage>
</organism>
<feature type="transmembrane region" description="Helical" evidence="1">
    <location>
        <begin position="162"/>
        <end position="186"/>
    </location>
</feature>
<dbReference type="EMBL" id="ML976995">
    <property type="protein sequence ID" value="KAF1955290.1"/>
    <property type="molecule type" value="Genomic_DNA"/>
</dbReference>
<gene>
    <name evidence="2" type="ORF">CC80DRAFT_391897</name>
</gene>
<feature type="non-terminal residue" evidence="2">
    <location>
        <position position="328"/>
    </location>
</feature>
<keyword evidence="3" id="KW-1185">Reference proteome</keyword>
<name>A0A6A5TTF5_9PLEO</name>
<keyword evidence="1" id="KW-1133">Transmembrane helix</keyword>
<feature type="transmembrane region" description="Helical" evidence="1">
    <location>
        <begin position="281"/>
        <end position="300"/>
    </location>
</feature>
<evidence type="ECO:0000313" key="3">
    <source>
        <dbReference type="Proteomes" id="UP000800035"/>
    </source>
</evidence>
<accession>A0A6A5TTF5</accession>